<dbReference type="InterPro" id="IPR053925">
    <property type="entry name" value="RecX_HTH_3rd"/>
</dbReference>
<dbReference type="InterPro" id="IPR036388">
    <property type="entry name" value="WH-like_DNA-bd_sf"/>
</dbReference>
<evidence type="ECO:0000256" key="5">
    <source>
        <dbReference type="HAMAP-Rule" id="MF_01114"/>
    </source>
</evidence>
<dbReference type="GO" id="GO:0005737">
    <property type="term" value="C:cytoplasm"/>
    <property type="evidence" value="ECO:0007669"/>
    <property type="project" value="UniProtKB-SubCell"/>
</dbReference>
<protein>
    <recommendedName>
        <fullName evidence="3 5">Regulatory protein RecX</fullName>
    </recommendedName>
</protein>
<reference evidence="10" key="1">
    <citation type="submission" date="2018-05" db="EMBL/GenBank/DDBJ databases">
        <authorList>
            <person name="Hao L."/>
        </authorList>
    </citation>
    <scope>NUCLEOTIDE SEQUENCE [LARGE SCALE GENOMIC DNA]</scope>
</reference>
<dbReference type="Pfam" id="PF02631">
    <property type="entry name" value="RecX_HTH2"/>
    <property type="match status" value="1"/>
</dbReference>
<dbReference type="InterPro" id="IPR003783">
    <property type="entry name" value="Regulatory_RecX"/>
</dbReference>
<evidence type="ECO:0000313" key="10">
    <source>
        <dbReference type="Proteomes" id="UP000249818"/>
    </source>
</evidence>
<evidence type="ECO:0000256" key="4">
    <source>
        <dbReference type="ARBA" id="ARBA00022490"/>
    </source>
</evidence>
<gene>
    <name evidence="5 9" type="primary">recX</name>
    <name evidence="9" type="ORF">BARAN1_0846</name>
</gene>
<dbReference type="InterPro" id="IPR053926">
    <property type="entry name" value="RecX_HTH_1st"/>
</dbReference>
<name>A0A2X3L238_9BACT</name>
<feature type="domain" description="RecX third three-helical" evidence="7">
    <location>
        <begin position="105"/>
        <end position="149"/>
    </location>
</feature>
<evidence type="ECO:0000259" key="6">
    <source>
        <dbReference type="Pfam" id="PF02631"/>
    </source>
</evidence>
<keyword evidence="10" id="KW-1185">Reference proteome</keyword>
<accession>A0A2X3L238</accession>
<dbReference type="Pfam" id="PF21981">
    <property type="entry name" value="RecX_HTH3"/>
    <property type="match status" value="1"/>
</dbReference>
<dbReference type="InterPro" id="IPR053924">
    <property type="entry name" value="RecX_HTH_2nd"/>
</dbReference>
<dbReference type="KEGG" id="bana:BARAN1_0846"/>
<evidence type="ECO:0000259" key="7">
    <source>
        <dbReference type="Pfam" id="PF21981"/>
    </source>
</evidence>
<dbReference type="AlphaFoldDB" id="A0A2X3L238"/>
<dbReference type="Proteomes" id="UP000249818">
    <property type="component" value="Chromosome BARAN1"/>
</dbReference>
<evidence type="ECO:0000256" key="1">
    <source>
        <dbReference type="ARBA" id="ARBA00004496"/>
    </source>
</evidence>
<dbReference type="Gene3D" id="1.10.10.10">
    <property type="entry name" value="Winged helix-like DNA-binding domain superfamily/Winged helix DNA-binding domain"/>
    <property type="match status" value="2"/>
</dbReference>
<proteinExistence type="inferred from homology"/>
<dbReference type="PANTHER" id="PTHR33602">
    <property type="entry name" value="REGULATORY PROTEIN RECX FAMILY PROTEIN"/>
    <property type="match status" value="1"/>
</dbReference>
<evidence type="ECO:0000259" key="8">
    <source>
        <dbReference type="Pfam" id="PF21982"/>
    </source>
</evidence>
<comment type="subcellular location">
    <subcellularLocation>
        <location evidence="1 5">Cytoplasm</location>
    </subcellularLocation>
</comment>
<evidence type="ECO:0000256" key="2">
    <source>
        <dbReference type="ARBA" id="ARBA00009695"/>
    </source>
</evidence>
<feature type="domain" description="RecX second three-helical" evidence="6">
    <location>
        <begin position="55"/>
        <end position="95"/>
    </location>
</feature>
<dbReference type="OrthoDB" id="5421057at2"/>
<comment type="similarity">
    <text evidence="2 5">Belongs to the RecX family.</text>
</comment>
<dbReference type="EMBL" id="LS483254">
    <property type="protein sequence ID" value="SQD92870.1"/>
    <property type="molecule type" value="Genomic_DNA"/>
</dbReference>
<organism evidence="9 10">
    <name type="scientific">Candidatus Bipolaricaulis anaerobius</name>
    <dbReference type="NCBI Taxonomy" id="2026885"/>
    <lineage>
        <taxon>Bacteria</taxon>
        <taxon>Candidatus Bipolaricaulota</taxon>
        <taxon>Candidatus Bipolaricaulia</taxon>
        <taxon>Candidatus Bipolaricaulales</taxon>
        <taxon>Candidatus Bipolaricaulaceae</taxon>
        <taxon>Candidatus Bipolaricaulis</taxon>
    </lineage>
</organism>
<dbReference type="Pfam" id="PF21982">
    <property type="entry name" value="RecX_HTH1"/>
    <property type="match status" value="1"/>
</dbReference>
<dbReference type="PANTHER" id="PTHR33602:SF1">
    <property type="entry name" value="REGULATORY PROTEIN RECX FAMILY PROTEIN"/>
    <property type="match status" value="1"/>
</dbReference>
<dbReference type="RefSeq" id="WP_122031155.1">
    <property type="nucleotide sequence ID" value="NZ_LS483254.1"/>
</dbReference>
<keyword evidence="4 5" id="KW-0963">Cytoplasm</keyword>
<feature type="domain" description="RecX first three-helical" evidence="8">
    <location>
        <begin position="9"/>
        <end position="46"/>
    </location>
</feature>
<dbReference type="HAMAP" id="MF_01114">
    <property type="entry name" value="RecX"/>
    <property type="match status" value="1"/>
</dbReference>
<comment type="function">
    <text evidence="5">Modulates RecA activity.</text>
</comment>
<sequence>MSAKDEAAAKAYVERLVTYRPRTVAEVRRRLAAKGFPPEVARAALSYAEDAGLVNDALFARLYAEDRVLSRPCARRLIAQELRERGVEAMLADQAALAALPDLTEADLARRALAARMPLWQNLAPDVARNRAAAFLLRRGFSPALARQIVDEALGEGWTSG</sequence>
<evidence type="ECO:0000256" key="3">
    <source>
        <dbReference type="ARBA" id="ARBA00018111"/>
    </source>
</evidence>
<dbReference type="GO" id="GO:0006282">
    <property type="term" value="P:regulation of DNA repair"/>
    <property type="evidence" value="ECO:0007669"/>
    <property type="project" value="UniProtKB-UniRule"/>
</dbReference>
<evidence type="ECO:0000313" key="9">
    <source>
        <dbReference type="EMBL" id="SQD92870.1"/>
    </source>
</evidence>